<dbReference type="Pfam" id="PF07733">
    <property type="entry name" value="DNA_pol3_alpha"/>
    <property type="match status" value="1"/>
</dbReference>
<gene>
    <name evidence="7" type="ORF">S03H2_44317</name>
</gene>
<evidence type="ECO:0000259" key="6">
    <source>
        <dbReference type="Pfam" id="PF17657"/>
    </source>
</evidence>
<feature type="non-terminal residue" evidence="7">
    <location>
        <position position="269"/>
    </location>
</feature>
<evidence type="ECO:0000256" key="1">
    <source>
        <dbReference type="ARBA" id="ARBA00022679"/>
    </source>
</evidence>
<keyword evidence="1" id="KW-0808">Transferase</keyword>
<evidence type="ECO:0000256" key="4">
    <source>
        <dbReference type="ARBA" id="ARBA00022932"/>
    </source>
</evidence>
<dbReference type="InterPro" id="IPR040982">
    <property type="entry name" value="DNA_pol3_finger"/>
</dbReference>
<dbReference type="AlphaFoldDB" id="X1J363"/>
<proteinExistence type="predicted"/>
<dbReference type="GO" id="GO:0006260">
    <property type="term" value="P:DNA replication"/>
    <property type="evidence" value="ECO:0007669"/>
    <property type="project" value="UniProtKB-KW"/>
</dbReference>
<organism evidence="7">
    <name type="scientific">marine sediment metagenome</name>
    <dbReference type="NCBI Taxonomy" id="412755"/>
    <lineage>
        <taxon>unclassified sequences</taxon>
        <taxon>metagenomes</taxon>
        <taxon>ecological metagenomes</taxon>
    </lineage>
</organism>
<feature type="domain" description="DNA polymerase III alpha subunit finger" evidence="6">
    <location>
        <begin position="188"/>
        <end position="268"/>
    </location>
</feature>
<comment type="caution">
    <text evidence="7">The sequence shown here is derived from an EMBL/GenBank/DDBJ whole genome shotgun (WGS) entry which is preliminary data.</text>
</comment>
<sequence>IGMNVRGSAASSFILYVLGLSIANPLKYNLPFERFLNPQRSEPPDIDIDVEFNQRENLIQEIFKKFGEDYVAHISAINRFQRRARFRNTARAYGISSQELKNIKNHTGENLIKNIHNISEQIDNYPHYFSCHASGIVITPEPICNFVPLYPSPAGQITQFDKSGIEMVGMVKIDILGVRDFPSLYLSREKINFKDQKVYKFISEGKTLGCFQIESPMVRQFLKRIKPKTLMDIANAIAIIRPGPAQGGMKEKFLKRLKNEEKIEYPHPI</sequence>
<dbReference type="GO" id="GO:0008408">
    <property type="term" value="F:3'-5' exonuclease activity"/>
    <property type="evidence" value="ECO:0007669"/>
    <property type="project" value="InterPro"/>
</dbReference>
<evidence type="ECO:0000313" key="7">
    <source>
        <dbReference type="EMBL" id="GAH75945.1"/>
    </source>
</evidence>
<name>X1J363_9ZZZZ</name>
<evidence type="ECO:0000256" key="3">
    <source>
        <dbReference type="ARBA" id="ARBA00022705"/>
    </source>
</evidence>
<dbReference type="GO" id="GO:0003887">
    <property type="term" value="F:DNA-directed DNA polymerase activity"/>
    <property type="evidence" value="ECO:0007669"/>
    <property type="project" value="UniProtKB-KW"/>
</dbReference>
<feature type="domain" description="Bacterial DNA polymerase III alpha subunit NTPase" evidence="5">
    <location>
        <begin position="5"/>
        <end position="177"/>
    </location>
</feature>
<keyword evidence="3" id="KW-0235">DNA replication</keyword>
<keyword evidence="2" id="KW-0548">Nucleotidyltransferase</keyword>
<accession>X1J363</accession>
<evidence type="ECO:0000256" key="2">
    <source>
        <dbReference type="ARBA" id="ARBA00022695"/>
    </source>
</evidence>
<keyword evidence="4" id="KW-0239">DNA-directed DNA polymerase</keyword>
<feature type="non-terminal residue" evidence="7">
    <location>
        <position position="1"/>
    </location>
</feature>
<dbReference type="InterPro" id="IPR004805">
    <property type="entry name" value="DnaE2/DnaE/PolC"/>
</dbReference>
<dbReference type="PANTHER" id="PTHR32294">
    <property type="entry name" value="DNA POLYMERASE III SUBUNIT ALPHA"/>
    <property type="match status" value="1"/>
</dbReference>
<protein>
    <submittedName>
        <fullName evidence="7">Uncharacterized protein</fullName>
    </submittedName>
</protein>
<dbReference type="InterPro" id="IPR011708">
    <property type="entry name" value="DNA_pol3_alpha_NTPase_dom"/>
</dbReference>
<reference evidence="7" key="1">
    <citation type="journal article" date="2014" name="Front. Microbiol.">
        <title>High frequency of phylogenetically diverse reductive dehalogenase-homologous genes in deep subseafloor sedimentary metagenomes.</title>
        <authorList>
            <person name="Kawai M."/>
            <person name="Futagami T."/>
            <person name="Toyoda A."/>
            <person name="Takaki Y."/>
            <person name="Nishi S."/>
            <person name="Hori S."/>
            <person name="Arai W."/>
            <person name="Tsubouchi T."/>
            <person name="Morono Y."/>
            <person name="Uchiyama I."/>
            <person name="Ito T."/>
            <person name="Fujiyama A."/>
            <person name="Inagaki F."/>
            <person name="Takami H."/>
        </authorList>
    </citation>
    <scope>NUCLEOTIDE SEQUENCE</scope>
    <source>
        <strain evidence="7">Expedition CK06-06</strain>
    </source>
</reference>
<dbReference type="Pfam" id="PF17657">
    <property type="entry name" value="DNA_pol3_finger"/>
    <property type="match status" value="1"/>
</dbReference>
<dbReference type="EMBL" id="BARU01027704">
    <property type="protein sequence ID" value="GAH75945.1"/>
    <property type="molecule type" value="Genomic_DNA"/>
</dbReference>
<evidence type="ECO:0000259" key="5">
    <source>
        <dbReference type="Pfam" id="PF07733"/>
    </source>
</evidence>